<comment type="caution">
    <text evidence="2">The sequence shown here is derived from an EMBL/GenBank/DDBJ whole genome shotgun (WGS) entry which is preliminary data.</text>
</comment>
<dbReference type="AlphaFoldDB" id="A0AA93AQ64"/>
<sequence>MDNPIQWLDPFNDEYQNGMVYRKFILCGKLYGVGFQELSTSADLEAKQINLQHAFPRFDFPLNSGVWVVLFDAIDPITDELLGFRHVQLEGLAGGRVLFNVASIIYDHYTICNAGVYVFSAAEDREHERGTDLAVIYSRALGLQGHRKGMLFGKFVGWNAYTDVDAGGRSYVVTTESY</sequence>
<keyword evidence="4" id="KW-1185">Reference proteome</keyword>
<organism evidence="2 3">
    <name type="scientific">Pectobacterium aquaticum</name>
    <dbReference type="NCBI Taxonomy" id="2204145"/>
    <lineage>
        <taxon>Bacteria</taxon>
        <taxon>Pseudomonadati</taxon>
        <taxon>Pseudomonadota</taxon>
        <taxon>Gammaproteobacteria</taxon>
        <taxon>Enterobacterales</taxon>
        <taxon>Pectobacteriaceae</taxon>
        <taxon>Pectobacterium</taxon>
    </lineage>
</organism>
<dbReference type="Proteomes" id="UP000256817">
    <property type="component" value="Unassembled WGS sequence"/>
</dbReference>
<evidence type="ECO:0000313" key="2">
    <source>
        <dbReference type="EMBL" id="RRO25214.1"/>
    </source>
</evidence>
<dbReference type="EMBL" id="QHJW02000026">
    <property type="protein sequence ID" value="RRO07704.1"/>
    <property type="molecule type" value="Genomic_DNA"/>
</dbReference>
<evidence type="ECO:0000313" key="4">
    <source>
        <dbReference type="Proteomes" id="UP000256817"/>
    </source>
</evidence>
<evidence type="ECO:0000313" key="1">
    <source>
        <dbReference type="EMBL" id="RRO07704.1"/>
    </source>
</evidence>
<reference evidence="3 4" key="1">
    <citation type="submission" date="2018-11" db="EMBL/GenBank/DDBJ databases">
        <title>Draft genome sequences of proposed Pectobacterium aquaticum sp. nov. isolated in France from fresh water.</title>
        <authorList>
            <person name="Pedron J."/>
            <person name="Barny M.A."/>
        </authorList>
    </citation>
    <scope>NUCLEOTIDE SEQUENCE [LARGE SCALE GENOMIC DNA]</scope>
    <source>
        <strain evidence="2 3">A127-S21-F16</strain>
        <strain evidence="1 4">A35-S23-M15</strain>
    </source>
</reference>
<name>A0AA93AQ64_9GAMM</name>
<dbReference type="RefSeq" id="WP_102119355.1">
    <property type="nucleotide sequence ID" value="NZ_CP086253.1"/>
</dbReference>
<proteinExistence type="predicted"/>
<dbReference type="EMBL" id="QHJS02000003">
    <property type="protein sequence ID" value="RRO25214.1"/>
    <property type="molecule type" value="Genomic_DNA"/>
</dbReference>
<accession>A0AA93AQ64</accession>
<protein>
    <submittedName>
        <fullName evidence="2">Uncharacterized protein</fullName>
    </submittedName>
</protein>
<dbReference type="Proteomes" id="UP000256540">
    <property type="component" value="Unassembled WGS sequence"/>
</dbReference>
<evidence type="ECO:0000313" key="3">
    <source>
        <dbReference type="Proteomes" id="UP000256540"/>
    </source>
</evidence>
<gene>
    <name evidence="2" type="ORF">DMB84_000445</name>
    <name evidence="1" type="ORF">DMB85_012010</name>
</gene>